<evidence type="ECO:0000256" key="9">
    <source>
        <dbReference type="SAM" id="Phobius"/>
    </source>
</evidence>
<comment type="caution">
    <text evidence="10">The sequence shown here is derived from an EMBL/GenBank/DDBJ whole genome shotgun (WGS) entry which is preliminary data.</text>
</comment>
<dbReference type="RefSeq" id="WP_377337053.1">
    <property type="nucleotide sequence ID" value="NZ_JBHLUE010000004.1"/>
</dbReference>
<comment type="subcellular location">
    <subcellularLocation>
        <location evidence="1">Cell membrane</location>
        <topology evidence="1">Multi-pass membrane protein</topology>
    </subcellularLocation>
</comment>
<feature type="transmembrane region" description="Helical" evidence="9">
    <location>
        <begin position="78"/>
        <end position="95"/>
    </location>
</feature>
<feature type="compositionally biased region" description="Pro residues" evidence="8">
    <location>
        <begin position="1"/>
        <end position="11"/>
    </location>
</feature>
<keyword evidence="5 9" id="KW-1133">Transmembrane helix</keyword>
<feature type="compositionally biased region" description="Low complexity" evidence="8">
    <location>
        <begin position="438"/>
        <end position="471"/>
    </location>
</feature>
<reference evidence="10 11" key="1">
    <citation type="submission" date="2024-09" db="EMBL/GenBank/DDBJ databases">
        <authorList>
            <person name="Sun Q."/>
            <person name="Mori K."/>
        </authorList>
    </citation>
    <scope>NUCLEOTIDE SEQUENCE [LARGE SCALE GENOMIC DNA]</scope>
    <source>
        <strain evidence="10 11">TBRC 2205</strain>
    </source>
</reference>
<evidence type="ECO:0000256" key="4">
    <source>
        <dbReference type="ARBA" id="ARBA00022692"/>
    </source>
</evidence>
<name>A0ABV6NVM7_9ACTN</name>
<dbReference type="GO" id="GO:0016757">
    <property type="term" value="F:glycosyltransferase activity"/>
    <property type="evidence" value="ECO:0007669"/>
    <property type="project" value="UniProtKB-KW"/>
</dbReference>
<evidence type="ECO:0000256" key="2">
    <source>
        <dbReference type="ARBA" id="ARBA00022475"/>
    </source>
</evidence>
<feature type="transmembrane region" description="Helical" evidence="9">
    <location>
        <begin position="107"/>
        <end position="133"/>
    </location>
</feature>
<keyword evidence="4 9" id="KW-0812">Transmembrane</keyword>
<evidence type="ECO:0000256" key="8">
    <source>
        <dbReference type="SAM" id="MobiDB-lite"/>
    </source>
</evidence>
<dbReference type="EMBL" id="JBHLUE010000004">
    <property type="protein sequence ID" value="MFC0564113.1"/>
    <property type="molecule type" value="Genomic_DNA"/>
</dbReference>
<evidence type="ECO:0000256" key="1">
    <source>
        <dbReference type="ARBA" id="ARBA00004651"/>
    </source>
</evidence>
<dbReference type="InterPro" id="IPR018584">
    <property type="entry name" value="GT87"/>
</dbReference>
<feature type="transmembrane region" description="Helical" evidence="9">
    <location>
        <begin position="26"/>
        <end position="43"/>
    </location>
</feature>
<feature type="transmembrane region" description="Helical" evidence="9">
    <location>
        <begin position="410"/>
        <end position="429"/>
    </location>
</feature>
<keyword evidence="2" id="KW-1003">Cell membrane</keyword>
<dbReference type="EC" id="2.4.-.-" evidence="10"/>
<protein>
    <submittedName>
        <fullName evidence="10">Glycosyltransferase family 87 protein</fullName>
        <ecNumber evidence="10">2.4.-.-</ecNumber>
    </submittedName>
</protein>
<sequence length="502" mass="53732">MPAEPVAPPNRPRAGSGGPHTRKAQTRGILVIVVLVLAAALSYKKATQHSFFDLKIYLSALRWWDAGNPLYDYMQPDFLQGWLYFTYPPLTALLLRPFAAIPGPHALGITAGIFTLLTAAAVVVTTWWLVIPIADRRGWPRWMAMGIAVPLAFAVESTRETITFGQINMLLVVLVLADLLIALPRGSRWTGVGIGLATALKLYPGIFIVYLLATRRWRAAATAAGTAAAVTLLVAVFTPGESWRFWTRELWNTGRTGSRPDQPGNQSLYGLLCRLTVPGRPERWLWLALVLAVVVFGLWRAARAALAGDELAGLTLTGLVGAVANQITWPHHIYWFIPAVLVLVDAGLRQPGDPPAGPQDPPAGPAAAGSRRRRWWLIIAIIAYAGSVYGVVSFHKWGTALVRTADPGSFLLRNLCVLLALALLVALPIRRALPAATRRTAATGSTADTSATGSTADTSATGGTADTSATGGTPGRSGMLGPRDSDTADVEDGAVLRTDRPR</sequence>
<evidence type="ECO:0000256" key="7">
    <source>
        <dbReference type="ARBA" id="ARBA00024033"/>
    </source>
</evidence>
<feature type="transmembrane region" description="Helical" evidence="9">
    <location>
        <begin position="167"/>
        <end position="183"/>
    </location>
</feature>
<feature type="transmembrane region" description="Helical" evidence="9">
    <location>
        <begin position="375"/>
        <end position="398"/>
    </location>
</feature>
<evidence type="ECO:0000313" key="11">
    <source>
        <dbReference type="Proteomes" id="UP001589894"/>
    </source>
</evidence>
<keyword evidence="6 9" id="KW-0472">Membrane</keyword>
<feature type="transmembrane region" description="Helical" evidence="9">
    <location>
        <begin position="189"/>
        <end position="212"/>
    </location>
</feature>
<feature type="transmembrane region" description="Helical" evidence="9">
    <location>
        <begin position="284"/>
        <end position="302"/>
    </location>
</feature>
<feature type="transmembrane region" description="Helical" evidence="9">
    <location>
        <begin position="219"/>
        <end position="238"/>
    </location>
</feature>
<evidence type="ECO:0000256" key="6">
    <source>
        <dbReference type="ARBA" id="ARBA00023136"/>
    </source>
</evidence>
<accession>A0ABV6NVM7</accession>
<dbReference type="Pfam" id="PF09594">
    <property type="entry name" value="GT87"/>
    <property type="match status" value="1"/>
</dbReference>
<evidence type="ECO:0000256" key="3">
    <source>
        <dbReference type="ARBA" id="ARBA00022679"/>
    </source>
</evidence>
<feature type="transmembrane region" description="Helical" evidence="9">
    <location>
        <begin position="139"/>
        <end position="155"/>
    </location>
</feature>
<proteinExistence type="inferred from homology"/>
<feature type="region of interest" description="Disordered" evidence="8">
    <location>
        <begin position="1"/>
        <end position="22"/>
    </location>
</feature>
<keyword evidence="11" id="KW-1185">Reference proteome</keyword>
<evidence type="ECO:0000313" key="10">
    <source>
        <dbReference type="EMBL" id="MFC0564113.1"/>
    </source>
</evidence>
<evidence type="ECO:0000256" key="5">
    <source>
        <dbReference type="ARBA" id="ARBA00022989"/>
    </source>
</evidence>
<keyword evidence="10" id="KW-0328">Glycosyltransferase</keyword>
<gene>
    <name evidence="10" type="ORF">ACFFHU_08030</name>
</gene>
<comment type="similarity">
    <text evidence="7">Belongs to the glycosyltransferase 87 family.</text>
</comment>
<dbReference type="Proteomes" id="UP001589894">
    <property type="component" value="Unassembled WGS sequence"/>
</dbReference>
<organism evidence="10 11">
    <name type="scientific">Plantactinospora siamensis</name>
    <dbReference type="NCBI Taxonomy" id="555372"/>
    <lineage>
        <taxon>Bacteria</taxon>
        <taxon>Bacillati</taxon>
        <taxon>Actinomycetota</taxon>
        <taxon>Actinomycetes</taxon>
        <taxon>Micromonosporales</taxon>
        <taxon>Micromonosporaceae</taxon>
        <taxon>Plantactinospora</taxon>
    </lineage>
</organism>
<feature type="region of interest" description="Disordered" evidence="8">
    <location>
        <begin position="438"/>
        <end position="502"/>
    </location>
</feature>
<keyword evidence="3 10" id="KW-0808">Transferase</keyword>